<dbReference type="Proteomes" id="UP000694541">
    <property type="component" value="Unplaced"/>
</dbReference>
<organism evidence="1 2">
    <name type="scientific">Accipiter nisus</name>
    <name type="common">Eurasian sparrowhawk</name>
    <dbReference type="NCBI Taxonomy" id="211598"/>
    <lineage>
        <taxon>Eukaryota</taxon>
        <taxon>Metazoa</taxon>
        <taxon>Chordata</taxon>
        <taxon>Craniata</taxon>
        <taxon>Vertebrata</taxon>
        <taxon>Euteleostomi</taxon>
        <taxon>Archelosauria</taxon>
        <taxon>Archosauria</taxon>
        <taxon>Dinosauria</taxon>
        <taxon>Saurischia</taxon>
        <taxon>Theropoda</taxon>
        <taxon>Coelurosauria</taxon>
        <taxon>Aves</taxon>
        <taxon>Neognathae</taxon>
        <taxon>Neoaves</taxon>
        <taxon>Telluraves</taxon>
        <taxon>Accipitrimorphae</taxon>
        <taxon>Accipitriformes</taxon>
        <taxon>Accipitridae</taxon>
        <taxon>Accipitrinae</taxon>
        <taxon>Accipiter</taxon>
    </lineage>
</organism>
<proteinExistence type="predicted"/>
<reference evidence="1" key="2">
    <citation type="submission" date="2025-09" db="UniProtKB">
        <authorList>
            <consortium name="Ensembl"/>
        </authorList>
    </citation>
    <scope>IDENTIFICATION</scope>
</reference>
<accession>A0A8B9NLM0</accession>
<dbReference type="Ensembl" id="ENSANIT00000025047.1">
    <property type="protein sequence ID" value="ENSANIP00000024239.1"/>
    <property type="gene ID" value="ENSANIG00000016406.1"/>
</dbReference>
<evidence type="ECO:0000313" key="2">
    <source>
        <dbReference type="Proteomes" id="UP000694541"/>
    </source>
</evidence>
<protein>
    <submittedName>
        <fullName evidence="1">Uncharacterized protein</fullName>
    </submittedName>
</protein>
<keyword evidence="2" id="KW-1185">Reference proteome</keyword>
<dbReference type="AlphaFoldDB" id="A0A8B9NLM0"/>
<evidence type="ECO:0000313" key="1">
    <source>
        <dbReference type="Ensembl" id="ENSANIP00000024239.1"/>
    </source>
</evidence>
<reference evidence="1" key="1">
    <citation type="submission" date="2025-08" db="UniProtKB">
        <authorList>
            <consortium name="Ensembl"/>
        </authorList>
    </citation>
    <scope>IDENTIFICATION</scope>
</reference>
<name>A0A8B9NLM0_9AVES</name>
<sequence>MRLPVCSTPPVLRSTSCNACPAVRTLQLQCGDAWWQSCWQTPSLEVSYPLPLLQAFSPRHVIIVSDPPLADLGSVCAEDCPLQK</sequence>